<comment type="caution">
    <text evidence="3">The sequence shown here is derived from an EMBL/GenBank/DDBJ whole genome shotgun (WGS) entry which is preliminary data.</text>
</comment>
<dbReference type="SUPFAM" id="SSF48371">
    <property type="entry name" value="ARM repeat"/>
    <property type="match status" value="1"/>
</dbReference>
<organism evidence="3 4">
    <name type="scientific">Symbiodinium microadriaticum</name>
    <name type="common">Dinoflagellate</name>
    <name type="synonym">Zooxanthella microadriatica</name>
    <dbReference type="NCBI Taxonomy" id="2951"/>
    <lineage>
        <taxon>Eukaryota</taxon>
        <taxon>Sar</taxon>
        <taxon>Alveolata</taxon>
        <taxon>Dinophyceae</taxon>
        <taxon>Suessiales</taxon>
        <taxon>Symbiodiniaceae</taxon>
        <taxon>Symbiodinium</taxon>
    </lineage>
</organism>
<dbReference type="PANTHER" id="PTHR47027">
    <property type="entry name" value="REVERSE TRANSCRIPTASE DOMAIN-CONTAINING PROTEIN"/>
    <property type="match status" value="1"/>
</dbReference>
<reference evidence="3 4" key="1">
    <citation type="submission" date="2016-02" db="EMBL/GenBank/DDBJ databases">
        <title>Genome analysis of coral dinoflagellate symbionts highlights evolutionary adaptations to a symbiotic lifestyle.</title>
        <authorList>
            <person name="Aranda M."/>
            <person name="Li Y."/>
            <person name="Liew Y.J."/>
            <person name="Baumgarten S."/>
            <person name="Simakov O."/>
            <person name="Wilson M."/>
            <person name="Piel J."/>
            <person name="Ashoor H."/>
            <person name="Bougouffa S."/>
            <person name="Bajic V.B."/>
            <person name="Ryu T."/>
            <person name="Ravasi T."/>
            <person name="Bayer T."/>
            <person name="Micklem G."/>
            <person name="Kim H."/>
            <person name="Bhak J."/>
            <person name="Lajeunesse T.C."/>
            <person name="Voolstra C.R."/>
        </authorList>
    </citation>
    <scope>NUCLEOTIDE SEQUENCE [LARGE SCALE GENOMIC DNA]</scope>
    <source>
        <strain evidence="3 4">CCMP2467</strain>
    </source>
</reference>
<feature type="region of interest" description="Disordered" evidence="1">
    <location>
        <begin position="252"/>
        <end position="322"/>
    </location>
</feature>
<evidence type="ECO:0000313" key="3">
    <source>
        <dbReference type="EMBL" id="OLP85236.1"/>
    </source>
</evidence>
<dbReference type="InterPro" id="IPR011989">
    <property type="entry name" value="ARM-like"/>
</dbReference>
<dbReference type="EMBL" id="LSRX01000987">
    <property type="protein sequence ID" value="OLP85236.1"/>
    <property type="molecule type" value="Genomic_DNA"/>
</dbReference>
<name>A0A1Q9CQN8_SYMMI</name>
<dbReference type="OrthoDB" id="430593at2759"/>
<dbReference type="AlphaFoldDB" id="A0A1Q9CQN8"/>
<feature type="compositionally biased region" description="Low complexity" evidence="1">
    <location>
        <begin position="271"/>
        <end position="288"/>
    </location>
</feature>
<evidence type="ECO:0000259" key="2">
    <source>
        <dbReference type="PROSITE" id="PS50878"/>
    </source>
</evidence>
<dbReference type="PANTHER" id="PTHR47027:SF20">
    <property type="entry name" value="REVERSE TRANSCRIPTASE-LIKE PROTEIN WITH RNA-DIRECTED DNA POLYMERASE DOMAIN"/>
    <property type="match status" value="1"/>
</dbReference>
<protein>
    <recommendedName>
        <fullName evidence="2">Reverse transcriptase domain-containing protein</fullName>
    </recommendedName>
</protein>
<dbReference type="PROSITE" id="PS50878">
    <property type="entry name" value="RT_POL"/>
    <property type="match status" value="1"/>
</dbReference>
<feature type="domain" description="Reverse transcriptase" evidence="2">
    <location>
        <begin position="1"/>
        <end position="73"/>
    </location>
</feature>
<gene>
    <name evidence="3" type="ORF">AK812_SmicGene33806</name>
</gene>
<dbReference type="Proteomes" id="UP000186817">
    <property type="component" value="Unassembled WGS sequence"/>
</dbReference>
<dbReference type="InterPro" id="IPR000477">
    <property type="entry name" value="RT_dom"/>
</dbReference>
<evidence type="ECO:0000256" key="1">
    <source>
        <dbReference type="SAM" id="MobiDB-lite"/>
    </source>
</evidence>
<sequence length="709" mass="77020">MDDTYLWTHNAKHLQATLAELEKQLEQHGLIINPKKTAIIYSDNVDGGHFMIGGDKVQCLPYGSIITVLGSPLTFGEAVPALVAEMQRRGRAAFRQHKDILGARTDIRGRLKAYNALVRNSALWGCEAWPVRDTLLKQANHLQMDHLRQMLHINRSPGECWADWNKRSLRQARVQLHTLERIWTFWGHLSRGGDEVRSMVTWKDLTWWKHEQSKGSKGIKHKQRFNSNLDVERALSKTGGQQWQQWMQTEEAVNAPQAGGENSGAPKSPIAAGGEAATTSATASATHKAGGDEAASAACTSDGEDSSGSTSSSPPPDLPIRGTETRLTRYISTKPNELYDAFNPSWKGRCKCWGAKYSLTWGSGFEHIGEKKSNYSAAMRYQAVSREASVRDKVMGQLLSAMASKAEPKEIGARASEALARIIAAEVKPDSDGGGPPPEQPVQLPSGSTGALCGLFLAACRGEAASKEIVPQLMAQLSSNEVIEAKQAAEGFTRSEQECKIPIDGVGWLALAKILSPNDTVKDLPAALVEAGAIRAAASIMARFIEDSMVQLTGIEAMSSLVGNRWAGLRAFADVGGMERVEEAMRHHGQDALIQTKGVRALGSGVQWPQDVQERARYSHRRAIDLTKTAMSQHGMDAELQIAALEALAKYLDKTRCVSEIKDGGGEGLVKMMMTTHHSSAKVQQWGRHVLTGIGADPNWAPKTSAGAS</sequence>
<dbReference type="InterPro" id="IPR016024">
    <property type="entry name" value="ARM-type_fold"/>
</dbReference>
<accession>A0A1Q9CQN8</accession>
<evidence type="ECO:0000313" key="4">
    <source>
        <dbReference type="Proteomes" id="UP000186817"/>
    </source>
</evidence>
<keyword evidence="4" id="KW-1185">Reference proteome</keyword>
<proteinExistence type="predicted"/>
<dbReference type="Gene3D" id="1.25.10.10">
    <property type="entry name" value="Leucine-rich Repeat Variant"/>
    <property type="match status" value="1"/>
</dbReference>